<evidence type="ECO:0000313" key="2">
    <source>
        <dbReference type="EMBL" id="CAI3981537.1"/>
    </source>
</evidence>
<feature type="region of interest" description="Disordered" evidence="1">
    <location>
        <begin position="1029"/>
        <end position="1056"/>
    </location>
</feature>
<dbReference type="EMBL" id="CAMXCT030000642">
    <property type="protein sequence ID" value="CAL4768849.1"/>
    <property type="molecule type" value="Genomic_DNA"/>
</dbReference>
<feature type="compositionally biased region" description="Gly residues" evidence="1">
    <location>
        <begin position="1376"/>
        <end position="1385"/>
    </location>
</feature>
<feature type="compositionally biased region" description="Low complexity" evidence="1">
    <location>
        <begin position="184"/>
        <end position="200"/>
    </location>
</feature>
<evidence type="ECO:0000256" key="1">
    <source>
        <dbReference type="SAM" id="MobiDB-lite"/>
    </source>
</evidence>
<evidence type="ECO:0000313" key="4">
    <source>
        <dbReference type="Proteomes" id="UP001152797"/>
    </source>
</evidence>
<dbReference type="EMBL" id="CAMXCT010000642">
    <property type="protein sequence ID" value="CAI3981537.1"/>
    <property type="molecule type" value="Genomic_DNA"/>
</dbReference>
<gene>
    <name evidence="2" type="ORF">C1SCF055_LOCUS9316</name>
</gene>
<sequence>MASDGKDVIPSWDGSARTWRRYTREVAWFFRATPSHKRRDVATKLLSRLTGSARLLAMSWTDMALDDYDGTRTLLRRLSASPLVRQSLPNASAICSQYFDFKRRPGEPMTAFLVRESLGYAEFVESLVRLAEEKKGSSSETSDFGLPPKPHDDAGWEYDEWSHDDGGLGWFWQHDQDDVGVQTSPASAAAGPAGDSGSPAYQRVPRDKTEINELTFADSFVLGVLRGFRILQAAGLTPDERRVILSSTRGSLEFEETTKALQTLWDEQFAGQRHQTHQAHFQESFAAERDEHEDQFWEDANYAEDWSYYDSSWDWPETYVAEQIPEEPQENPEDDAAIREAQQAEKVAESLAVEAQRTWSEAQRATAALRKDRGFRQHSMSGNSQKGKGFWICNGPHLSRDCPDRQHAHYTKGKSKGKFGYAAEFSPWDYQAYDDFYMGRSKGKKGKSHHWLESQAWLKGKGPRHAGSGKGPLRPPVNAYHSELFVGGLEMLRIPNELQASTKVEKLTEIQQSTPEKASPPPFDEAEPSSTQSKAKAKAKAYPVSTSIATPTHMVEEQEEMANLAHDLHNFLTAEEMDHVRTLVANRQAAINMEFGVMNPEEEQVVEEVQRWRWLYILYPADGVEEIYDITTNYKIDVFLFDFDIIIELYALDEIYGCQGSADGYNLADLYGKQTLADADYRQVHRSSPLGLRQDVPAPHHFVPPATGSASQPSVIAPVTSLATSQPSAMPSVIVPATSSATSQPSAIAPATSAGASLPVNDYGAGGETAEMVDDSPPLTASEAKKQKLEFLTSNGLKPWNKKHHMRSLSMMFSAVYNPMTGSVYASSWTWTLAPTVSRRTFSVRSMLTWFLHKGTLLDEEDILPTAVPTRDVQDGHSFAAMLAGHRTDVEGAVTSAPLQVARASHEDVPGQNVSSEQPDEEPPANDDSATLALESVNIPSATDATGFRGPFLGLSFGSFLNFLNLFGQLGRRSMLTWFLHKGTLLDEEDILPTAVPTRDVQDGHSFAAMLAGHRTDVEGAVTSAPLQVARASHEDVPGQNVSSEQPDEEPPANDDSATLALESVNIPSATDATGFRGPFLGVIGVHYLEVPTVDQHAYARQTLADLFATTFDGPSYFGASIVTSAAVVLSVFRQRGQQERLRLGINNAAPAPHGAGGGVMGVGGPVVPVGGGGGGPAVPNLAGGSGPAMAAGGHAALAAAINVEGADPAAHADDARTLAISRDVDGLRFKEFRVAVQESKPTEFSDWPISGPRTVKYVLSQMLDHGGSAMGHHQAWRVACKLQPTDAPAMEHEAWSKVLQTLMTYDQVDVTNLAGGEMIVRALQRIEEKHKFKLSAVDDAGEGALFMGSSSGSLDWLRDAKGGSGRKRAQKGKGGKGIGKEGGQGWSGVQVAGVEVAGPDLLGGDRQRNIFPLPPISDDFPALQHISDAFKDVSVVHECDPGRSSLDDLCSSSRLYQVDRSDVVSYARELVSWPKVETSPIPLERCLPVADIEWLATWRQHMLKPEGSCDNPNSPKRPYMDPILKHKQNDYENFIRELRQRHMIKFKLDTSDAGDLGMFFVRKKNGSQRLIFDTRILNNKFLDPPSTDLPSADAFTRVEMPENRPFYIGSGDLANAFYTLSVPDDLGRMFALPAVRADRIGIDEVDGNTLRPGTMVCPYLIVLPMGWSWALHLCQSVMMHAISQSGFCSQQIISDKGAPVRISNLDDMACGGYVDNFVIIGNDPEAVNAGLARISDRLRSLGLTVHEEEPASLHATFVGLDFNGSSGVVSLKPQRILNLQKAIRELLLRNFASGDLLQLILGHITWALMCRREGLSILKSCYAFVHQNQSKACRLWPSVRFELDLIASLLPLFRTKLNVGWSDDICASDSSPFGYGICHRKGEREVIQAVGSQSERWRFRFEDAVDARRHAAKTCGFKELSKSQCNGGHAEVCKDEHVNHIFDEGFNNSIFDKVPHALLNPNDWSVVWSHPWKHQDNILHTEALALVWSIEHALRANRNFGKRILFLADNLPLTLSVCKGRAKSSFLTRPLRKNCALALATGSRIHVRWIPSEWNVADQPSRGLNQWSSRGLKSWFSDDCGSLARRPVLKGTLTKSQERARERTLRRREVVRQDAIVPPGMTYLESRSVRTPTILDYTKRLQEFQGWMNMHQINIASPPDLDSAAMEFLEDLFEANQGVNDGVRVIAAIKFFWPHLAKEIPRTSRALKGWNLAAPPQQRMPVPIEVLSAIMGVFLQRGSRESALRLFIQFVTYMRPVECSQLLVKQLVRPQGSVNQSFNFWAILLHPMEDLTPGKTGIFDGSVALDSDLWVNVFLERRPILEVKQCGRWSSDSSLKRYVKEARLQAELSKVPRSIKEFGQLVLQNLPVFMENPSLVPKKGNGIIM</sequence>
<dbReference type="InterPro" id="IPR043502">
    <property type="entry name" value="DNA/RNA_pol_sf"/>
</dbReference>
<dbReference type="Proteomes" id="UP001152797">
    <property type="component" value="Unassembled WGS sequence"/>
</dbReference>
<dbReference type="PANTHER" id="PTHR33050:SF7">
    <property type="entry name" value="RIBONUCLEASE H"/>
    <property type="match status" value="1"/>
</dbReference>
<feature type="region of interest" description="Disordered" evidence="1">
    <location>
        <begin position="1362"/>
        <end position="1385"/>
    </location>
</feature>
<dbReference type="InterPro" id="IPR052055">
    <property type="entry name" value="Hepadnavirus_pol/RT"/>
</dbReference>
<protein>
    <submittedName>
        <fullName evidence="3">CCHC-type domain-containing protein</fullName>
    </submittedName>
</protein>
<dbReference type="PANTHER" id="PTHR33050">
    <property type="entry name" value="REVERSE TRANSCRIPTASE DOMAIN-CONTAINING PROTEIN"/>
    <property type="match status" value="1"/>
</dbReference>
<evidence type="ECO:0000313" key="3">
    <source>
        <dbReference type="EMBL" id="CAL4768849.1"/>
    </source>
</evidence>
<comment type="caution">
    <text evidence="2">The sequence shown here is derived from an EMBL/GenBank/DDBJ whole genome shotgun (WGS) entry which is preliminary data.</text>
</comment>
<dbReference type="EMBL" id="CAMXCT020000642">
    <property type="protein sequence ID" value="CAL1134912.1"/>
    <property type="molecule type" value="Genomic_DNA"/>
</dbReference>
<feature type="region of interest" description="Disordered" evidence="1">
    <location>
        <begin position="506"/>
        <end position="538"/>
    </location>
</feature>
<reference evidence="3 4" key="2">
    <citation type="submission" date="2024-05" db="EMBL/GenBank/DDBJ databases">
        <authorList>
            <person name="Chen Y."/>
            <person name="Shah S."/>
            <person name="Dougan E. K."/>
            <person name="Thang M."/>
            <person name="Chan C."/>
        </authorList>
    </citation>
    <scope>NUCLEOTIDE SEQUENCE [LARGE SCALE GENOMIC DNA]</scope>
</reference>
<dbReference type="OrthoDB" id="425707at2759"/>
<proteinExistence type="predicted"/>
<keyword evidence="4" id="KW-1185">Reference proteome</keyword>
<accession>A0A9P1BYJ0</accession>
<dbReference type="SUPFAM" id="SSF56672">
    <property type="entry name" value="DNA/RNA polymerases"/>
    <property type="match status" value="1"/>
</dbReference>
<feature type="region of interest" description="Disordered" evidence="1">
    <location>
        <begin position="902"/>
        <end position="928"/>
    </location>
</feature>
<reference evidence="2" key="1">
    <citation type="submission" date="2022-10" db="EMBL/GenBank/DDBJ databases">
        <authorList>
            <person name="Chen Y."/>
            <person name="Dougan E. K."/>
            <person name="Chan C."/>
            <person name="Rhodes N."/>
            <person name="Thang M."/>
        </authorList>
    </citation>
    <scope>NUCLEOTIDE SEQUENCE</scope>
</reference>
<name>A0A9P1BYJ0_9DINO</name>
<feature type="region of interest" description="Disordered" evidence="1">
    <location>
        <begin position="182"/>
        <end position="203"/>
    </location>
</feature>
<feature type="compositionally biased region" description="Basic residues" evidence="1">
    <location>
        <begin position="1365"/>
        <end position="1375"/>
    </location>
</feature>
<organism evidence="2">
    <name type="scientific">Cladocopium goreaui</name>
    <dbReference type="NCBI Taxonomy" id="2562237"/>
    <lineage>
        <taxon>Eukaryota</taxon>
        <taxon>Sar</taxon>
        <taxon>Alveolata</taxon>
        <taxon>Dinophyceae</taxon>
        <taxon>Suessiales</taxon>
        <taxon>Symbiodiniaceae</taxon>
        <taxon>Cladocopium</taxon>
    </lineage>
</organism>